<accession>A0ACC1MYV7</accession>
<name>A0ACC1MYV7_9PEZI</name>
<dbReference type="EMBL" id="JAPDGR010003354">
    <property type="protein sequence ID" value="KAJ2971571.1"/>
    <property type="molecule type" value="Genomic_DNA"/>
</dbReference>
<reference evidence="1" key="1">
    <citation type="submission" date="2022-10" db="EMBL/GenBank/DDBJ databases">
        <title>Genome Sequence of Xylaria curta.</title>
        <authorList>
            <person name="Buettner E."/>
        </authorList>
    </citation>
    <scope>NUCLEOTIDE SEQUENCE</scope>
    <source>
        <strain evidence="1">Babe10</strain>
    </source>
</reference>
<protein>
    <submittedName>
        <fullName evidence="1">Uncharacterized protein</fullName>
    </submittedName>
</protein>
<organism evidence="1 2">
    <name type="scientific">Xylaria curta</name>
    <dbReference type="NCBI Taxonomy" id="42375"/>
    <lineage>
        <taxon>Eukaryota</taxon>
        <taxon>Fungi</taxon>
        <taxon>Dikarya</taxon>
        <taxon>Ascomycota</taxon>
        <taxon>Pezizomycotina</taxon>
        <taxon>Sordariomycetes</taxon>
        <taxon>Xylariomycetidae</taxon>
        <taxon>Xylariales</taxon>
        <taxon>Xylariaceae</taxon>
        <taxon>Xylaria</taxon>
    </lineage>
</organism>
<evidence type="ECO:0000313" key="1">
    <source>
        <dbReference type="EMBL" id="KAJ2971571.1"/>
    </source>
</evidence>
<evidence type="ECO:0000313" key="2">
    <source>
        <dbReference type="Proteomes" id="UP001143856"/>
    </source>
</evidence>
<sequence length="812" mass="90643">MRLRQSNKKKRFGLPDYGLDLDSSDADSILPRADSSGDEFVVDATAGGDEEEVDEVQSEQAQDDDDDISINEPAGRSSSSAVKAAKTAKPAKAKTNTPGRPKQAQFDTSEPPFAEVPPYPSDPGQRWTRTYVGPIKRWTRFYELIDWWFGDKPDRRVVLDSYLKLWWQHELIPPKLTSQPRLTTAQCGWMPDNFADDQRQKFRQLYNSRLVHQFRLQKSTRIDGAEASRLFIPQAQERLSVLLGHVSNQKPYDIRCGGSIPLSDAGHPISDTDDEAIVKGGWLLDMGGIPTSMVWAPSQGQVNQLLAIVVTPFSDQAYYQNLEEAPKEPEHKEGTVQILRFDIVKGRRGIFRPSRQPPRLAQALCFAWGRVSRIQWCPVPLAPEDTTQLLGVLCVDGRLRVIGVQNVLEEDRNGIFGKPSQSHNRRIFAYYNIEEIEEAMVLLEPPKEYSIEITCFTWININRVAGGLSDGSVVVWSLSPPRILQRHPVHSTAIMDIVSGYPSDPFLVSTVPIGGVLTVTDLNRPSAETTYHPNMMVSLQPGLLAWSPHLRGYASMWPSAFAGNPNLTFLPARGFPLCRHLITVNGQPTCIDIGSCHPYILIGTTDGSVWIFNTLRKLSSHREKTLKVKLFQHEFRAAPPSNTESEDEEAKPRGVCRILHGFLPEPNTHPTGVKMAETQRLNREKNTKEIQSKNKGKGRAKAKPAKSQSKASSQPEGEVDEEAAMTSGPGPIVLYEPQTRITAVAWNPNVEFSWWAAVAMGSGLLRITDVGSEPQVKQDDASEPDDEIQKIDIMDEDNNEEDGDVEMASWED</sequence>
<gene>
    <name evidence="1" type="ORF">NUW58_g9380</name>
</gene>
<keyword evidence="2" id="KW-1185">Reference proteome</keyword>
<comment type="caution">
    <text evidence="1">The sequence shown here is derived from an EMBL/GenBank/DDBJ whole genome shotgun (WGS) entry which is preliminary data.</text>
</comment>
<proteinExistence type="predicted"/>
<dbReference type="Proteomes" id="UP001143856">
    <property type="component" value="Unassembled WGS sequence"/>
</dbReference>